<dbReference type="PROSITE" id="PS51257">
    <property type="entry name" value="PROKAR_LIPOPROTEIN"/>
    <property type="match status" value="1"/>
</dbReference>
<keyword evidence="4" id="KW-1185">Reference proteome</keyword>
<dbReference type="PROSITE" id="PS51318">
    <property type="entry name" value="TAT"/>
    <property type="match status" value="1"/>
</dbReference>
<evidence type="ECO:0000313" key="4">
    <source>
        <dbReference type="Proteomes" id="UP000011607"/>
    </source>
</evidence>
<protein>
    <submittedName>
        <fullName evidence="3">Uncharacterized protein</fullName>
    </submittedName>
</protein>
<keyword evidence="2" id="KW-0812">Transmembrane</keyword>
<organism evidence="3 4">
    <name type="scientific">Halobiforma nitratireducens JCM 10879</name>
    <dbReference type="NCBI Taxonomy" id="1227454"/>
    <lineage>
        <taxon>Archaea</taxon>
        <taxon>Methanobacteriati</taxon>
        <taxon>Methanobacteriota</taxon>
        <taxon>Stenosarchaea group</taxon>
        <taxon>Halobacteria</taxon>
        <taxon>Halobacteriales</taxon>
        <taxon>Natrialbaceae</taxon>
        <taxon>Halobiforma</taxon>
    </lineage>
</organism>
<evidence type="ECO:0000256" key="2">
    <source>
        <dbReference type="SAM" id="Phobius"/>
    </source>
</evidence>
<keyword evidence="2" id="KW-1133">Transmembrane helix</keyword>
<evidence type="ECO:0000256" key="1">
    <source>
        <dbReference type="SAM" id="MobiDB-lite"/>
    </source>
</evidence>
<accession>M0M7M8</accession>
<reference evidence="3 4" key="1">
    <citation type="journal article" date="2014" name="PLoS Genet.">
        <title>Phylogenetically driven sequencing of extremely halophilic archaea reveals strategies for static and dynamic osmo-response.</title>
        <authorList>
            <person name="Becker E.A."/>
            <person name="Seitzer P.M."/>
            <person name="Tritt A."/>
            <person name="Larsen D."/>
            <person name="Krusor M."/>
            <person name="Yao A.I."/>
            <person name="Wu D."/>
            <person name="Madern D."/>
            <person name="Eisen J.A."/>
            <person name="Darling A.E."/>
            <person name="Facciotti M.T."/>
        </authorList>
    </citation>
    <scope>NUCLEOTIDE SEQUENCE [LARGE SCALE GENOMIC DNA]</scope>
    <source>
        <strain evidence="3 4">JCM 10879</strain>
    </source>
</reference>
<keyword evidence="2" id="KW-0472">Membrane</keyword>
<dbReference type="EMBL" id="AOMA01000063">
    <property type="protein sequence ID" value="EMA41726.1"/>
    <property type="molecule type" value="Genomic_DNA"/>
</dbReference>
<evidence type="ECO:0000313" key="3">
    <source>
        <dbReference type="EMBL" id="EMA41726.1"/>
    </source>
</evidence>
<sequence>MTAGERVSRRHLLAGTATLGTVATVGCLSGLPIVGSRVSTDFERTATDLAVHDPPDVTVDEDGTTVTVRGTVEFGSSEVRLERVWDRRVGSRRVRTVPGAAGPARRRGRRFGAPDGLF</sequence>
<gene>
    <name evidence="3" type="ORF">C446_05405</name>
</gene>
<dbReference type="InterPro" id="IPR006311">
    <property type="entry name" value="TAT_signal"/>
</dbReference>
<dbReference type="AlphaFoldDB" id="M0M7M8"/>
<feature type="transmembrane region" description="Helical" evidence="2">
    <location>
        <begin position="12"/>
        <end position="34"/>
    </location>
</feature>
<name>M0M7M8_9EURY</name>
<feature type="region of interest" description="Disordered" evidence="1">
    <location>
        <begin position="96"/>
        <end position="118"/>
    </location>
</feature>
<proteinExistence type="predicted"/>
<dbReference type="STRING" id="1227454.C446_05405"/>
<dbReference type="Proteomes" id="UP000011607">
    <property type="component" value="Unassembled WGS sequence"/>
</dbReference>
<comment type="caution">
    <text evidence="3">The sequence shown here is derived from an EMBL/GenBank/DDBJ whole genome shotgun (WGS) entry which is preliminary data.</text>
</comment>